<accession>A0ABV8QFV8</accession>
<keyword evidence="1 4" id="KW-0378">Hydrolase</keyword>
<name>A0ABV8QFV8_9GAMM</name>
<dbReference type="PANTHER" id="PTHR48081:SF13">
    <property type="entry name" value="ALPHA_BETA HYDROLASE"/>
    <property type="match status" value="1"/>
</dbReference>
<dbReference type="SUPFAM" id="SSF53474">
    <property type="entry name" value="alpha/beta-Hydrolases"/>
    <property type="match status" value="1"/>
</dbReference>
<dbReference type="EMBL" id="JBHSDI010000008">
    <property type="protein sequence ID" value="MFC4258452.1"/>
    <property type="molecule type" value="Genomic_DNA"/>
</dbReference>
<dbReference type="InterPro" id="IPR049492">
    <property type="entry name" value="BD-FAE-like_dom"/>
</dbReference>
<dbReference type="InterPro" id="IPR029058">
    <property type="entry name" value="AB_hydrolase_fold"/>
</dbReference>
<gene>
    <name evidence="4" type="ORF">ACFOZ5_05300</name>
</gene>
<dbReference type="Pfam" id="PF20434">
    <property type="entry name" value="BD-FAE"/>
    <property type="match status" value="1"/>
</dbReference>
<keyword evidence="5" id="KW-1185">Reference proteome</keyword>
<dbReference type="Proteomes" id="UP001595798">
    <property type="component" value="Unassembled WGS sequence"/>
</dbReference>
<comment type="caution">
    <text evidence="4">The sequence shown here is derived from an EMBL/GenBank/DDBJ whole genome shotgun (WGS) entry which is preliminary data.</text>
</comment>
<proteinExistence type="predicted"/>
<feature type="chain" id="PRO_5045337711" evidence="2">
    <location>
        <begin position="24"/>
        <end position="363"/>
    </location>
</feature>
<feature type="domain" description="BD-FAE-like" evidence="3">
    <location>
        <begin position="97"/>
        <end position="294"/>
    </location>
</feature>
<dbReference type="GO" id="GO:0016787">
    <property type="term" value="F:hydrolase activity"/>
    <property type="evidence" value="ECO:0007669"/>
    <property type="project" value="UniProtKB-KW"/>
</dbReference>
<keyword evidence="2" id="KW-0732">Signal</keyword>
<evidence type="ECO:0000259" key="3">
    <source>
        <dbReference type="Pfam" id="PF20434"/>
    </source>
</evidence>
<reference evidence="5" key="1">
    <citation type="journal article" date="2019" name="Int. J. Syst. Evol. Microbiol.">
        <title>The Global Catalogue of Microorganisms (GCM) 10K type strain sequencing project: providing services to taxonomists for standard genome sequencing and annotation.</title>
        <authorList>
            <consortium name="The Broad Institute Genomics Platform"/>
            <consortium name="The Broad Institute Genome Sequencing Center for Infectious Disease"/>
            <person name="Wu L."/>
            <person name="Ma J."/>
        </authorList>
    </citation>
    <scope>NUCLEOTIDE SEQUENCE [LARGE SCALE GENOMIC DNA]</scope>
    <source>
        <strain evidence="5">CECT 7297</strain>
    </source>
</reference>
<evidence type="ECO:0000256" key="2">
    <source>
        <dbReference type="SAM" id="SignalP"/>
    </source>
</evidence>
<evidence type="ECO:0000256" key="1">
    <source>
        <dbReference type="ARBA" id="ARBA00022801"/>
    </source>
</evidence>
<protein>
    <submittedName>
        <fullName evidence="4">Alpha/beta hydrolase fold domain-containing protein</fullName>
    </submittedName>
</protein>
<dbReference type="Gene3D" id="3.40.50.1820">
    <property type="entry name" value="alpha/beta hydrolase"/>
    <property type="match status" value="1"/>
</dbReference>
<dbReference type="InterPro" id="IPR050300">
    <property type="entry name" value="GDXG_lipolytic_enzyme"/>
</dbReference>
<dbReference type="PANTHER" id="PTHR48081">
    <property type="entry name" value="AB HYDROLASE SUPERFAMILY PROTEIN C4A8.06C"/>
    <property type="match status" value="1"/>
</dbReference>
<dbReference type="RefSeq" id="WP_379885974.1">
    <property type="nucleotide sequence ID" value="NZ_JBHSDI010000008.1"/>
</dbReference>
<evidence type="ECO:0000313" key="4">
    <source>
        <dbReference type="EMBL" id="MFC4258452.1"/>
    </source>
</evidence>
<sequence length="363" mass="39630">MTFRIAPAVVLMLHGLFTGPAMATGIPPVELTVSGQASPELLADFRQALERMARRQPADDQSQTLPETEAHIDLDQFWKVEQDLSYTRDQESPRQRLNIIYPFEGEPPYRTIVHFHGGDWQSGSRRSAANAPAYWAIYQGYALVDVGYRLADEAHWPAQLHDAKAAIRYLRANAEEHELNAERIVVMGRAAGGHLAQMLAATNGDAAAEDPDMGYDHQSSDVQGVVSWAGVADITAMAPLGQPAADALMGYPAYQSDLALEASPVAQIHDEYPPILLIHGTNDQVTPFDQSARMAIRVNAVTGSPAAKLKLLIGAGHQLPGTEEVMTQSLDFVDGILFPEEDNPHRSSFFPVIQSIGSDEQSR</sequence>
<evidence type="ECO:0000313" key="5">
    <source>
        <dbReference type="Proteomes" id="UP001595798"/>
    </source>
</evidence>
<organism evidence="4 5">
    <name type="scientific">Marinobacter lacisalsi</name>
    <dbReference type="NCBI Taxonomy" id="475979"/>
    <lineage>
        <taxon>Bacteria</taxon>
        <taxon>Pseudomonadati</taxon>
        <taxon>Pseudomonadota</taxon>
        <taxon>Gammaproteobacteria</taxon>
        <taxon>Pseudomonadales</taxon>
        <taxon>Marinobacteraceae</taxon>
        <taxon>Marinobacter</taxon>
    </lineage>
</organism>
<feature type="signal peptide" evidence="2">
    <location>
        <begin position="1"/>
        <end position="23"/>
    </location>
</feature>